<accession>A0AAD4TF03</accession>
<feature type="region of interest" description="Disordered" evidence="1">
    <location>
        <begin position="75"/>
        <end position="98"/>
    </location>
</feature>
<dbReference type="AlphaFoldDB" id="A0AAD4TF03"/>
<evidence type="ECO:0000313" key="2">
    <source>
        <dbReference type="EMBL" id="KAI3953995.1"/>
    </source>
</evidence>
<organism evidence="2 3">
    <name type="scientific">Papaver atlanticum</name>
    <dbReference type="NCBI Taxonomy" id="357466"/>
    <lineage>
        <taxon>Eukaryota</taxon>
        <taxon>Viridiplantae</taxon>
        <taxon>Streptophyta</taxon>
        <taxon>Embryophyta</taxon>
        <taxon>Tracheophyta</taxon>
        <taxon>Spermatophyta</taxon>
        <taxon>Magnoliopsida</taxon>
        <taxon>Ranunculales</taxon>
        <taxon>Papaveraceae</taxon>
        <taxon>Papaveroideae</taxon>
        <taxon>Papaver</taxon>
    </lineage>
</organism>
<comment type="caution">
    <text evidence="2">The sequence shown here is derived from an EMBL/GenBank/DDBJ whole genome shotgun (WGS) entry which is preliminary data.</text>
</comment>
<proteinExistence type="predicted"/>
<gene>
    <name evidence="2" type="ORF">MKW98_017819</name>
</gene>
<feature type="compositionally biased region" description="Basic and acidic residues" evidence="1">
    <location>
        <begin position="80"/>
        <end position="91"/>
    </location>
</feature>
<reference evidence="2" key="1">
    <citation type="submission" date="2022-04" db="EMBL/GenBank/DDBJ databases">
        <title>A functionally conserved STORR gene fusion in Papaver species that diverged 16.8 million years ago.</title>
        <authorList>
            <person name="Catania T."/>
        </authorList>
    </citation>
    <scope>NUCLEOTIDE SEQUENCE</scope>
    <source>
        <strain evidence="2">S-188037</strain>
    </source>
</reference>
<name>A0AAD4TF03_9MAGN</name>
<evidence type="ECO:0000313" key="3">
    <source>
        <dbReference type="Proteomes" id="UP001202328"/>
    </source>
</evidence>
<evidence type="ECO:0000256" key="1">
    <source>
        <dbReference type="SAM" id="MobiDB-lite"/>
    </source>
</evidence>
<sequence length="220" mass="24713">MPCIPFRYEPNLASSWNLGSIQSGEVATLQVEVGKFLARKPNWSRVTDDGVFGKEASFYQMMMAVAVVPVRIPQASNEGPESHEKGRDKASASKPAMLPDDFDSREFPTVSIQHDIDDPFGQRINVTRDALDYLWYSTDFKIEPNEAFLKTGQYPLSGTAYGSSDNLKLTFSNNVKLIGGINKIALQSVLSILSCDEKFSHYLTFRNRFLFYKTRCNEAS</sequence>
<dbReference type="EMBL" id="JAJJMB010002020">
    <property type="protein sequence ID" value="KAI3953995.1"/>
    <property type="molecule type" value="Genomic_DNA"/>
</dbReference>
<dbReference type="Proteomes" id="UP001202328">
    <property type="component" value="Unassembled WGS sequence"/>
</dbReference>
<protein>
    <submittedName>
        <fullName evidence="2">Uncharacterized protein</fullName>
    </submittedName>
</protein>
<keyword evidence="3" id="KW-1185">Reference proteome</keyword>